<dbReference type="InterPro" id="IPR020916">
    <property type="entry name" value="Gln_gamma-glutamylTfrase_bac"/>
</dbReference>
<protein>
    <submittedName>
        <fullName evidence="4">Uncharacterized protein</fullName>
    </submittedName>
</protein>
<keyword evidence="2" id="KW-0749">Sporulation</keyword>
<name>A0ABT5DIY0_9BACT</name>
<comment type="caution">
    <text evidence="4">The sequence shown here is derived from an EMBL/GenBank/DDBJ whole genome shotgun (WGS) entry which is preliminary data.</text>
</comment>
<dbReference type="RefSeq" id="WP_272143864.1">
    <property type="nucleotide sequence ID" value="NZ_JAQNDM010000002.1"/>
</dbReference>
<organism evidence="4 5">
    <name type="scientific">Stigmatella ashevillensis</name>
    <dbReference type="NCBI Taxonomy" id="2995309"/>
    <lineage>
        <taxon>Bacteria</taxon>
        <taxon>Pseudomonadati</taxon>
        <taxon>Myxococcota</taxon>
        <taxon>Myxococcia</taxon>
        <taxon>Myxococcales</taxon>
        <taxon>Cystobacterineae</taxon>
        <taxon>Archangiaceae</taxon>
        <taxon>Stigmatella</taxon>
    </lineage>
</organism>
<gene>
    <name evidence="4" type="ORF">POL68_34055</name>
</gene>
<evidence type="ECO:0000256" key="2">
    <source>
        <dbReference type="ARBA" id="ARBA00022969"/>
    </source>
</evidence>
<keyword evidence="1" id="KW-0808">Transferase</keyword>
<evidence type="ECO:0000256" key="1">
    <source>
        <dbReference type="ARBA" id="ARBA00022679"/>
    </source>
</evidence>
<dbReference type="Proteomes" id="UP001221838">
    <property type="component" value="Unassembled WGS sequence"/>
</dbReference>
<keyword evidence="5" id="KW-1185">Reference proteome</keyword>
<evidence type="ECO:0000256" key="3">
    <source>
        <dbReference type="SAM" id="MobiDB-lite"/>
    </source>
</evidence>
<dbReference type="Pfam" id="PF20085">
    <property type="entry name" value="TGL"/>
    <property type="match status" value="1"/>
</dbReference>
<reference evidence="4 5" key="1">
    <citation type="submission" date="2022-11" db="EMBL/GenBank/DDBJ databases">
        <title>Minimal conservation of predation-associated metabolite biosynthetic gene clusters underscores biosynthetic potential of Myxococcota including descriptions for ten novel species: Archangium lansinium sp. nov., Myxococcus landrumus sp. nov., Nannocystis bai.</title>
        <authorList>
            <person name="Ahearne A."/>
            <person name="Stevens C."/>
            <person name="Dowd S."/>
        </authorList>
    </citation>
    <scope>NUCLEOTIDE SEQUENCE [LARGE SCALE GENOMIC DNA]</scope>
    <source>
        <strain evidence="4 5">NCWAL01</strain>
    </source>
</reference>
<proteinExistence type="predicted"/>
<dbReference type="EMBL" id="JAQNDM010000002">
    <property type="protein sequence ID" value="MDC0713539.1"/>
    <property type="molecule type" value="Genomic_DNA"/>
</dbReference>
<accession>A0ABT5DIY0</accession>
<feature type="region of interest" description="Disordered" evidence="3">
    <location>
        <begin position="245"/>
        <end position="284"/>
    </location>
</feature>
<evidence type="ECO:0000313" key="5">
    <source>
        <dbReference type="Proteomes" id="UP001221838"/>
    </source>
</evidence>
<feature type="compositionally biased region" description="Low complexity" evidence="3">
    <location>
        <begin position="249"/>
        <end position="259"/>
    </location>
</feature>
<sequence length="388" mass="43075">MTSRVTKVIICARCYGDFIMWIRGLMTRFPSRMMTNMVLLEQAYINRSVIYSDEAEAFKLESHPPENAKWVKRLTSSEIQGGTAPGFTAHSKEFTSNGDVLPSVAVKNFIRGPTVCECEGAAQSVAYNALHDVLGDALFDTLFPRVEMKLRGCPLDKFMSKKQASPQEVRTLLPGEWIYIYNQEKSAFDDIVRESKTGGASSGWNLVYMGDGNYLGFGLSTNTVIPLSLEEVRLRMINSVLSGFEKPKPSSGVKSPVPVLRRRGSGELPSTRSSRSFDVDLGPRKSSAMSSFDFEFGSRRSAPKKYAIGRPGLNPEQIVLKLRIKFKIEDFIRFVSDAIPPAMLLSNPLPPLSPALSLPIRLPREAWDALMEGTISMSKRPSSIDEVD</sequence>
<evidence type="ECO:0000313" key="4">
    <source>
        <dbReference type="EMBL" id="MDC0713539.1"/>
    </source>
</evidence>